<dbReference type="Proteomes" id="UP000053989">
    <property type="component" value="Unassembled WGS sequence"/>
</dbReference>
<dbReference type="AlphaFoldDB" id="A0A0C2ZYJ0"/>
<dbReference type="SUPFAM" id="SSF56104">
    <property type="entry name" value="SAICAR synthase-like"/>
    <property type="match status" value="1"/>
</dbReference>
<proteinExistence type="inferred from homology"/>
<dbReference type="GO" id="GO:0016301">
    <property type="term" value="F:kinase activity"/>
    <property type="evidence" value="ECO:0007669"/>
    <property type="project" value="UniProtKB-KW"/>
</dbReference>
<keyword evidence="3" id="KW-0418">Kinase</keyword>
<dbReference type="HOGENOM" id="CLU_1300325_0_0_1"/>
<dbReference type="Gene3D" id="3.30.470.160">
    <property type="entry name" value="Inositol polyphosphate kinase"/>
    <property type="match status" value="1"/>
</dbReference>
<comment type="similarity">
    <text evidence="1">Belongs to the inositol phosphokinase (IPK) family.</text>
</comment>
<keyword evidence="6" id="KW-1185">Reference proteome</keyword>
<evidence type="ECO:0000256" key="4">
    <source>
        <dbReference type="SAM" id="MobiDB-lite"/>
    </source>
</evidence>
<dbReference type="STRING" id="1036808.A0A0C2ZYJ0"/>
<name>A0A0C2ZYJ0_9AGAM</name>
<gene>
    <name evidence="5" type="ORF">SCLCIDRAFT_21963</name>
</gene>
<dbReference type="InterPro" id="IPR038286">
    <property type="entry name" value="IPK_sf"/>
</dbReference>
<dbReference type="OrthoDB" id="338650at2759"/>
<feature type="region of interest" description="Disordered" evidence="4">
    <location>
        <begin position="1"/>
        <end position="37"/>
    </location>
</feature>
<reference evidence="6" key="2">
    <citation type="submission" date="2015-01" db="EMBL/GenBank/DDBJ databases">
        <title>Evolutionary Origins and Diversification of the Mycorrhizal Mutualists.</title>
        <authorList>
            <consortium name="DOE Joint Genome Institute"/>
            <consortium name="Mycorrhizal Genomics Consortium"/>
            <person name="Kohler A."/>
            <person name="Kuo A."/>
            <person name="Nagy L.G."/>
            <person name="Floudas D."/>
            <person name="Copeland A."/>
            <person name="Barry K.W."/>
            <person name="Cichocki N."/>
            <person name="Veneault-Fourrey C."/>
            <person name="LaButti K."/>
            <person name="Lindquist E.A."/>
            <person name="Lipzen A."/>
            <person name="Lundell T."/>
            <person name="Morin E."/>
            <person name="Murat C."/>
            <person name="Riley R."/>
            <person name="Ohm R."/>
            <person name="Sun H."/>
            <person name="Tunlid A."/>
            <person name="Henrissat B."/>
            <person name="Grigoriev I.V."/>
            <person name="Hibbett D.S."/>
            <person name="Martin F."/>
        </authorList>
    </citation>
    <scope>NUCLEOTIDE SEQUENCE [LARGE SCALE GENOMIC DNA]</scope>
    <source>
        <strain evidence="6">Foug A</strain>
    </source>
</reference>
<accession>A0A0C2ZYJ0</accession>
<dbReference type="InterPro" id="IPR005522">
    <property type="entry name" value="IPK"/>
</dbReference>
<keyword evidence="2" id="KW-0808">Transferase</keyword>
<evidence type="ECO:0000256" key="2">
    <source>
        <dbReference type="ARBA" id="ARBA00022679"/>
    </source>
</evidence>
<reference evidence="5 6" key="1">
    <citation type="submission" date="2014-04" db="EMBL/GenBank/DDBJ databases">
        <authorList>
            <consortium name="DOE Joint Genome Institute"/>
            <person name="Kuo A."/>
            <person name="Kohler A."/>
            <person name="Nagy L.G."/>
            <person name="Floudas D."/>
            <person name="Copeland A."/>
            <person name="Barry K.W."/>
            <person name="Cichocki N."/>
            <person name="Veneault-Fourrey C."/>
            <person name="LaButti K."/>
            <person name="Lindquist E.A."/>
            <person name="Lipzen A."/>
            <person name="Lundell T."/>
            <person name="Morin E."/>
            <person name="Murat C."/>
            <person name="Sun H."/>
            <person name="Tunlid A."/>
            <person name="Henrissat B."/>
            <person name="Grigoriev I.V."/>
            <person name="Hibbett D.S."/>
            <person name="Martin F."/>
            <person name="Nordberg H.P."/>
            <person name="Cantor M.N."/>
            <person name="Hua S.X."/>
        </authorList>
    </citation>
    <scope>NUCLEOTIDE SEQUENCE [LARGE SCALE GENOMIC DNA]</scope>
    <source>
        <strain evidence="5 6">Foug A</strain>
    </source>
</reference>
<evidence type="ECO:0000256" key="1">
    <source>
        <dbReference type="ARBA" id="ARBA00007374"/>
    </source>
</evidence>
<dbReference type="InParanoid" id="A0A0C2ZYJ0"/>
<organism evidence="5 6">
    <name type="scientific">Scleroderma citrinum Foug A</name>
    <dbReference type="NCBI Taxonomy" id="1036808"/>
    <lineage>
        <taxon>Eukaryota</taxon>
        <taxon>Fungi</taxon>
        <taxon>Dikarya</taxon>
        <taxon>Basidiomycota</taxon>
        <taxon>Agaricomycotina</taxon>
        <taxon>Agaricomycetes</taxon>
        <taxon>Agaricomycetidae</taxon>
        <taxon>Boletales</taxon>
        <taxon>Sclerodermatineae</taxon>
        <taxon>Sclerodermataceae</taxon>
        <taxon>Scleroderma</taxon>
    </lineage>
</organism>
<protein>
    <recommendedName>
        <fullName evidence="7">Kinase</fullName>
    </recommendedName>
</protein>
<evidence type="ECO:0008006" key="7">
    <source>
        <dbReference type="Google" id="ProtNLM"/>
    </source>
</evidence>
<evidence type="ECO:0000313" key="5">
    <source>
        <dbReference type="EMBL" id="KIM66503.1"/>
    </source>
</evidence>
<dbReference type="EMBL" id="KN822017">
    <property type="protein sequence ID" value="KIM66503.1"/>
    <property type="molecule type" value="Genomic_DNA"/>
</dbReference>
<evidence type="ECO:0000313" key="6">
    <source>
        <dbReference type="Proteomes" id="UP000053989"/>
    </source>
</evidence>
<evidence type="ECO:0000256" key="3">
    <source>
        <dbReference type="ARBA" id="ARBA00022777"/>
    </source>
</evidence>
<dbReference type="Pfam" id="PF03770">
    <property type="entry name" value="IPK"/>
    <property type="match status" value="1"/>
</dbReference>
<sequence length="212" mass="23031">MAIKSEPEPSNCLAGPPTELRSAQSNPQAVAHRASDPKTQLGNCIRACKLASQLAHSFPLRDPHAHILPPTIALTAEVCGHTGMQTIAEGSLLLGPAFPRDIMFYQPARNNTDLGIDASRLHSHHIREEQAAPMNPQLYWPTFWRGISTTQIRDPAGGDAPSKIVPASTMIPPKHALALENLAHEFVKLCTLDVKLGTVLYDENTSLEKKNA</sequence>
<dbReference type="GO" id="GO:0032958">
    <property type="term" value="P:inositol phosphate biosynthetic process"/>
    <property type="evidence" value="ECO:0007669"/>
    <property type="project" value="InterPro"/>
</dbReference>